<gene>
    <name evidence="2" type="ORF">GCM10022240_24050</name>
</gene>
<proteinExistence type="predicted"/>
<dbReference type="Pfam" id="PF14213">
    <property type="entry name" value="DUF4325"/>
    <property type="match status" value="1"/>
</dbReference>
<name>A0ABP7GPY9_9MICO</name>
<comment type="caution">
    <text evidence="2">The sequence shown here is derived from an EMBL/GenBank/DDBJ whole genome shotgun (WGS) entry which is preliminary data.</text>
</comment>
<feature type="domain" description="DUF4325" evidence="1">
    <location>
        <begin position="4"/>
        <end position="54"/>
    </location>
</feature>
<organism evidence="2 3">
    <name type="scientific">Microbacterium kribbense</name>
    <dbReference type="NCBI Taxonomy" id="433645"/>
    <lineage>
        <taxon>Bacteria</taxon>
        <taxon>Bacillati</taxon>
        <taxon>Actinomycetota</taxon>
        <taxon>Actinomycetes</taxon>
        <taxon>Micrococcales</taxon>
        <taxon>Microbacteriaceae</taxon>
        <taxon>Microbacterium</taxon>
    </lineage>
</organism>
<dbReference type="InterPro" id="IPR025474">
    <property type="entry name" value="DUF4325"/>
</dbReference>
<reference evidence="3" key="1">
    <citation type="journal article" date="2019" name="Int. J. Syst. Evol. Microbiol.">
        <title>The Global Catalogue of Microorganisms (GCM) 10K type strain sequencing project: providing services to taxonomists for standard genome sequencing and annotation.</title>
        <authorList>
            <consortium name="The Broad Institute Genomics Platform"/>
            <consortium name="The Broad Institute Genome Sequencing Center for Infectious Disease"/>
            <person name="Wu L."/>
            <person name="Ma J."/>
        </authorList>
    </citation>
    <scope>NUCLEOTIDE SEQUENCE [LARGE SCALE GENOMIC DNA]</scope>
    <source>
        <strain evidence="3">JCM 16950</strain>
    </source>
</reference>
<evidence type="ECO:0000313" key="2">
    <source>
        <dbReference type="EMBL" id="GAA3771037.1"/>
    </source>
</evidence>
<evidence type="ECO:0000313" key="3">
    <source>
        <dbReference type="Proteomes" id="UP001500540"/>
    </source>
</evidence>
<dbReference type="Proteomes" id="UP001500540">
    <property type="component" value="Unassembled WGS sequence"/>
</dbReference>
<protein>
    <recommendedName>
        <fullName evidence="1">DUF4325 domain-containing protein</fullName>
    </recommendedName>
</protein>
<accession>A0ABP7GPY9</accession>
<keyword evidence="3" id="KW-1185">Reference proteome</keyword>
<dbReference type="EMBL" id="BAABAF010000008">
    <property type="protein sequence ID" value="GAA3771037.1"/>
    <property type="molecule type" value="Genomic_DNA"/>
</dbReference>
<sequence>MLPAISRGQDVILDFEGVSLATQSFVHALIAEAVRSETPAGLDHLVFKNCSSAVRSIIEVVISYAQDDWSDVGREPEQTNGEDARLA</sequence>
<evidence type="ECO:0000259" key="1">
    <source>
        <dbReference type="Pfam" id="PF14213"/>
    </source>
</evidence>